<proteinExistence type="inferred from homology"/>
<organism evidence="5 6">
    <name type="scientific">Sediminicola arcticus</name>
    <dbReference type="NCBI Taxonomy" id="1574308"/>
    <lineage>
        <taxon>Bacteria</taxon>
        <taxon>Pseudomonadati</taxon>
        <taxon>Bacteroidota</taxon>
        <taxon>Flavobacteriia</taxon>
        <taxon>Flavobacteriales</taxon>
        <taxon>Flavobacteriaceae</taxon>
        <taxon>Sediminicola</taxon>
    </lineage>
</organism>
<keyword evidence="2" id="KW-0813">Transport</keyword>
<feature type="signal peptide" evidence="4">
    <location>
        <begin position="1"/>
        <end position="21"/>
    </location>
</feature>
<evidence type="ECO:0000256" key="1">
    <source>
        <dbReference type="ARBA" id="ARBA00009075"/>
    </source>
</evidence>
<name>A0ABV2SUZ0_9FLAO</name>
<evidence type="ECO:0000313" key="5">
    <source>
        <dbReference type="EMBL" id="MET6990983.1"/>
    </source>
</evidence>
<reference evidence="5 6" key="1">
    <citation type="submission" date="2024-07" db="EMBL/GenBank/DDBJ databases">
        <title>The genome sequence of type strain Sediminicola arcticus GDMCC 1.2805.</title>
        <authorList>
            <person name="Liu Y."/>
        </authorList>
    </citation>
    <scope>NUCLEOTIDE SEQUENCE [LARGE SCALE GENOMIC DNA]</scope>
    <source>
        <strain evidence="5 6">GDMCC 1.2805</strain>
    </source>
</reference>
<comment type="similarity">
    <text evidence="1">Belongs to the outer membrane porin (Opr) (TC 1.B.25) family.</text>
</comment>
<dbReference type="Gene3D" id="2.40.160.10">
    <property type="entry name" value="Porin"/>
    <property type="match status" value="1"/>
</dbReference>
<sequence>MKQNLLYLILLVPFFVFPQNADSTINKGNLKGQWRTYYMNTFNKGSLKDFSALATGGTLKYQFKFNNHFEVGAALYNSSNLGIQDLTIADATTGRISRYEEGLFDRLDLSNDVVILLGELFATYTLPKHEFKLGRMKINTPLVNPEDGRMIPTLVQGFWYKFKNHSTDLFQVGILNKIAPRSTGNFFGIGESIGTYAVGRNRDGRNNQYNGNTHSDFLFLLNSNLKITENIQINVWNHYVDNIFNSLYVKSRLALNQKVGLELEWLHQDRVGDGGNVIDSLRYYDQNSADILGIKMNYKWKTSAVSLAYNRILPKGQFISPREWGREDLFSFQKRERSEGSADNHALVLYFNTNWLLIKENADIDMILSLGRHWKPSVLDPVLNKYAVPDYTHLNLDFFFNIKKLKNLQPELLITTKIANGDFPDNPNFYFNKTDMVHVDLIFNYNF</sequence>
<gene>
    <name evidence="5" type="ORF">ABXZ36_10025</name>
</gene>
<dbReference type="RefSeq" id="WP_354615382.1">
    <property type="nucleotide sequence ID" value="NZ_JBEXAE010000004.1"/>
</dbReference>
<accession>A0ABV2SUZ0</accession>
<dbReference type="InterPro" id="IPR023614">
    <property type="entry name" value="Porin_dom_sf"/>
</dbReference>
<keyword evidence="6" id="KW-1185">Reference proteome</keyword>
<feature type="chain" id="PRO_5045295798" evidence="4">
    <location>
        <begin position="22"/>
        <end position="447"/>
    </location>
</feature>
<evidence type="ECO:0000313" key="6">
    <source>
        <dbReference type="Proteomes" id="UP001549799"/>
    </source>
</evidence>
<evidence type="ECO:0000256" key="3">
    <source>
        <dbReference type="ARBA" id="ARBA00022729"/>
    </source>
</evidence>
<dbReference type="EMBL" id="JBEXAE010000004">
    <property type="protein sequence ID" value="MET6990983.1"/>
    <property type="molecule type" value="Genomic_DNA"/>
</dbReference>
<keyword evidence="3 4" id="KW-0732">Signal</keyword>
<comment type="caution">
    <text evidence="5">The sequence shown here is derived from an EMBL/GenBank/DDBJ whole genome shotgun (WGS) entry which is preliminary data.</text>
</comment>
<dbReference type="Pfam" id="PF03573">
    <property type="entry name" value="OprD"/>
    <property type="match status" value="1"/>
</dbReference>
<dbReference type="Proteomes" id="UP001549799">
    <property type="component" value="Unassembled WGS sequence"/>
</dbReference>
<evidence type="ECO:0000256" key="2">
    <source>
        <dbReference type="ARBA" id="ARBA00022448"/>
    </source>
</evidence>
<dbReference type="InterPro" id="IPR005318">
    <property type="entry name" value="OM_porin_bac"/>
</dbReference>
<evidence type="ECO:0000256" key="4">
    <source>
        <dbReference type="SAM" id="SignalP"/>
    </source>
</evidence>
<protein>
    <submittedName>
        <fullName evidence="5">OprD family outer membrane porin</fullName>
    </submittedName>
</protein>